<dbReference type="InterPro" id="IPR002477">
    <property type="entry name" value="Peptidoglycan-bd-like"/>
</dbReference>
<evidence type="ECO:0000259" key="3">
    <source>
        <dbReference type="Pfam" id="PF01471"/>
    </source>
</evidence>
<name>A0ABX5TL24_9BACT</name>
<dbReference type="Proteomes" id="UP000298805">
    <property type="component" value="Chromosome"/>
</dbReference>
<feature type="region of interest" description="Disordered" evidence="1">
    <location>
        <begin position="31"/>
        <end position="51"/>
    </location>
</feature>
<dbReference type="InterPro" id="IPR036366">
    <property type="entry name" value="PGBDSf"/>
</dbReference>
<keyword evidence="2" id="KW-0732">Signal</keyword>
<evidence type="ECO:0000313" key="5">
    <source>
        <dbReference type="Proteomes" id="UP000298805"/>
    </source>
</evidence>
<proteinExistence type="predicted"/>
<evidence type="ECO:0000256" key="1">
    <source>
        <dbReference type="SAM" id="MobiDB-lite"/>
    </source>
</evidence>
<dbReference type="InterPro" id="IPR036365">
    <property type="entry name" value="PGBD-like_sf"/>
</dbReference>
<dbReference type="Pfam" id="PF01471">
    <property type="entry name" value="PG_binding_1"/>
    <property type="match status" value="1"/>
</dbReference>
<dbReference type="SUPFAM" id="SSF47090">
    <property type="entry name" value="PGBD-like"/>
    <property type="match status" value="1"/>
</dbReference>
<evidence type="ECO:0000256" key="2">
    <source>
        <dbReference type="SAM" id="SignalP"/>
    </source>
</evidence>
<sequence>MKMNKKVLLGMTLAGAFVLSGCANKTEVAPTNTTATQTAQTTQNTQTTQETQPKVIVKKVIETKIVKEEVNNPYPPNAQPGHCYAKVVIPPKYKTETKRVLVKEAGEKIKIVPAQFKPATEQVLVREEAYRVLPSEPVYKTVTKKVLVKPETKKYVVVPAKYKTVTEKVLVEPAHTVWKKGEALNGSKVTDIMCYVKVPAKYKTITKRVLVEPAHVKEVTVPAVYKTIKVKVVDRNATCKKQIIPAKKANIRVYELAQEPKVLKETIPAQYRTITERVKVENSKLVWQPIVCKTNLTRDLVIKLQKALKEKGYYKGPIDGIYGRLTTEAVNAYQKDNNLASGALTLETLKKLGIEYKN</sequence>
<dbReference type="Gene3D" id="1.10.101.10">
    <property type="entry name" value="PGBD-like superfamily/PGBD"/>
    <property type="match status" value="1"/>
</dbReference>
<organism evidence="4 5">
    <name type="scientific">Caminibacter pacificus</name>
    <dbReference type="NCBI Taxonomy" id="1424653"/>
    <lineage>
        <taxon>Bacteria</taxon>
        <taxon>Pseudomonadati</taxon>
        <taxon>Campylobacterota</taxon>
        <taxon>Epsilonproteobacteria</taxon>
        <taxon>Nautiliales</taxon>
        <taxon>Nautiliaceae</taxon>
        <taxon>Caminibacter</taxon>
    </lineage>
</organism>
<evidence type="ECO:0000313" key="4">
    <source>
        <dbReference type="EMBL" id="QCI28098.1"/>
    </source>
</evidence>
<keyword evidence="5" id="KW-1185">Reference proteome</keyword>
<dbReference type="EMBL" id="CP027432">
    <property type="protein sequence ID" value="QCI28098.1"/>
    <property type="molecule type" value="Genomic_DNA"/>
</dbReference>
<reference evidence="4" key="1">
    <citation type="submission" date="2019-06" db="EMBL/GenBank/DDBJ databases">
        <title>A comparative analysis of the Nautiliaceae.</title>
        <authorList>
            <person name="Grosche A."/>
            <person name="Smedile F."/>
            <person name="Vetriani C."/>
        </authorList>
    </citation>
    <scope>NUCLEOTIDE SEQUENCE</scope>
    <source>
        <strain evidence="4">TB6</strain>
    </source>
</reference>
<feature type="chain" id="PRO_5046012088" evidence="2">
    <location>
        <begin position="26"/>
        <end position="358"/>
    </location>
</feature>
<protein>
    <submittedName>
        <fullName evidence="4">Peptidoglycan-binding protein</fullName>
    </submittedName>
</protein>
<feature type="signal peptide" evidence="2">
    <location>
        <begin position="1"/>
        <end position="25"/>
    </location>
</feature>
<gene>
    <name evidence="4" type="ORF">C6V80_03750</name>
</gene>
<dbReference type="PROSITE" id="PS51257">
    <property type="entry name" value="PROKAR_LIPOPROTEIN"/>
    <property type="match status" value="1"/>
</dbReference>
<feature type="domain" description="Peptidoglycan binding-like" evidence="3">
    <location>
        <begin position="298"/>
        <end position="352"/>
    </location>
</feature>
<accession>A0ABX5TL24</accession>